<evidence type="ECO:0000313" key="1">
    <source>
        <dbReference type="EMBL" id="KZT65724.1"/>
    </source>
</evidence>
<keyword evidence="2" id="KW-1185">Reference proteome</keyword>
<protein>
    <submittedName>
        <fullName evidence="1">Uncharacterized protein</fullName>
    </submittedName>
</protein>
<name>A0A165MIH3_9APHY</name>
<accession>A0A165MIH3</accession>
<evidence type="ECO:0000313" key="2">
    <source>
        <dbReference type="Proteomes" id="UP000076727"/>
    </source>
</evidence>
<dbReference type="AlphaFoldDB" id="A0A165MIH3"/>
<dbReference type="EMBL" id="KV429101">
    <property type="protein sequence ID" value="KZT65724.1"/>
    <property type="molecule type" value="Genomic_DNA"/>
</dbReference>
<organism evidence="1 2">
    <name type="scientific">Daedalea quercina L-15889</name>
    <dbReference type="NCBI Taxonomy" id="1314783"/>
    <lineage>
        <taxon>Eukaryota</taxon>
        <taxon>Fungi</taxon>
        <taxon>Dikarya</taxon>
        <taxon>Basidiomycota</taxon>
        <taxon>Agaricomycotina</taxon>
        <taxon>Agaricomycetes</taxon>
        <taxon>Polyporales</taxon>
        <taxon>Fomitopsis</taxon>
    </lineage>
</organism>
<reference evidence="1 2" key="1">
    <citation type="journal article" date="2016" name="Mol. Biol. Evol.">
        <title>Comparative Genomics of Early-Diverging Mushroom-Forming Fungi Provides Insights into the Origins of Lignocellulose Decay Capabilities.</title>
        <authorList>
            <person name="Nagy L.G."/>
            <person name="Riley R."/>
            <person name="Tritt A."/>
            <person name="Adam C."/>
            <person name="Daum C."/>
            <person name="Floudas D."/>
            <person name="Sun H."/>
            <person name="Yadav J.S."/>
            <person name="Pangilinan J."/>
            <person name="Larsson K.H."/>
            <person name="Matsuura K."/>
            <person name="Barry K."/>
            <person name="Labutti K."/>
            <person name="Kuo R."/>
            <person name="Ohm R.A."/>
            <person name="Bhattacharya S.S."/>
            <person name="Shirouzu T."/>
            <person name="Yoshinaga Y."/>
            <person name="Martin F.M."/>
            <person name="Grigoriev I.V."/>
            <person name="Hibbett D.S."/>
        </authorList>
    </citation>
    <scope>NUCLEOTIDE SEQUENCE [LARGE SCALE GENOMIC DNA]</scope>
    <source>
        <strain evidence="1 2">L-15889</strain>
    </source>
</reference>
<gene>
    <name evidence="1" type="ORF">DAEQUDRAFT_515415</name>
</gene>
<sequence>MSSVSLVNHPHAWFRYTTYEVIDRSPSRRRTRHRTRCILHGLEAGGHTRGMTSPVHLLYRDSITTPDAPAQSRTAVVRWIAPSVSASREPLSTSRVAPAAARSTFTTTMHALTEHTMLEMGARTLGYGQIVLGALRRVSVVGCTAISVSSLPHCAGPLCLSSAPPIRSISPRK</sequence>
<proteinExistence type="predicted"/>
<dbReference type="Proteomes" id="UP000076727">
    <property type="component" value="Unassembled WGS sequence"/>
</dbReference>